<evidence type="ECO:0000313" key="3">
    <source>
        <dbReference type="EMBL" id="RZD19112.1"/>
    </source>
</evidence>
<protein>
    <recommendedName>
        <fullName evidence="2">DUF6036 domain-containing protein</fullName>
    </recommendedName>
</protein>
<evidence type="ECO:0000259" key="2">
    <source>
        <dbReference type="Pfam" id="PF19502"/>
    </source>
</evidence>
<dbReference type="EMBL" id="SGBB01000003">
    <property type="protein sequence ID" value="RZD19112.1"/>
    <property type="molecule type" value="Genomic_DNA"/>
</dbReference>
<reference evidence="3 4" key="1">
    <citation type="journal article" date="2019" name="ISME J.">
        <title>Insights into ecological role of a new deltaproteobacterial order Candidatus Acidulodesulfobacterales by metagenomics and metatranscriptomics.</title>
        <authorList>
            <person name="Tan S."/>
            <person name="Liu J."/>
            <person name="Fang Y."/>
            <person name="Hedlund B.P."/>
            <person name="Lian Z.H."/>
            <person name="Huang L.Y."/>
            <person name="Li J.T."/>
            <person name="Huang L.N."/>
            <person name="Li W.J."/>
            <person name="Jiang H.C."/>
            <person name="Dong H.L."/>
            <person name="Shu W.S."/>
        </authorList>
    </citation>
    <scope>NUCLEOTIDE SEQUENCE [LARGE SCALE GENOMIC DNA]</scope>
    <source>
        <strain evidence="3">AP1</strain>
    </source>
</reference>
<dbReference type="Pfam" id="PF19502">
    <property type="entry name" value="DUF6036"/>
    <property type="match status" value="1"/>
</dbReference>
<evidence type="ECO:0000256" key="1">
    <source>
        <dbReference type="SAM" id="MobiDB-lite"/>
    </source>
</evidence>
<sequence>MNEFTKKDILENLELIAEKLKSSNKTADIGIYGGSAIILLWEFRKSTRDIDIMIRNGEEEIKNIARDIAAYKKYPEDWLSDQVRTFTSINYKERLFLEIPKDEPSLRIFVPTTKYLLAMKCIAMRHETDTKDVKSLIKLLKITKEEDVLSIIDKYYPYDVIPDRTSFGIKEIMKEINLESFPDKDVINKQNNTPESEEDAFTKDLNNRNNLLNKGKGWKR</sequence>
<comment type="caution">
    <text evidence="3">The sequence shown here is derived from an EMBL/GenBank/DDBJ whole genome shotgun (WGS) entry which is preliminary data.</text>
</comment>
<proteinExistence type="predicted"/>
<feature type="region of interest" description="Disordered" evidence="1">
    <location>
        <begin position="185"/>
        <end position="220"/>
    </location>
</feature>
<organism evidence="3 4">
    <name type="scientific">Candidatus Acididesulfobacter diazotrophicus</name>
    <dbReference type="NCBI Taxonomy" id="2597226"/>
    <lineage>
        <taxon>Bacteria</taxon>
        <taxon>Deltaproteobacteria</taxon>
        <taxon>Candidatus Acidulodesulfobacterales</taxon>
        <taxon>Candidatus Acididesulfobacter</taxon>
    </lineage>
</organism>
<accession>A0A519BPB4</accession>
<dbReference type="Proteomes" id="UP000319296">
    <property type="component" value="Unassembled WGS sequence"/>
</dbReference>
<evidence type="ECO:0000313" key="4">
    <source>
        <dbReference type="Proteomes" id="UP000319296"/>
    </source>
</evidence>
<name>A0A519BPB4_9DELT</name>
<dbReference type="InterPro" id="IPR045792">
    <property type="entry name" value="DUF6036"/>
</dbReference>
<gene>
    <name evidence="3" type="ORF">EVG15_03130</name>
</gene>
<dbReference type="AlphaFoldDB" id="A0A519BPB4"/>
<feature type="domain" description="DUF6036" evidence="2">
    <location>
        <begin position="13"/>
        <end position="136"/>
    </location>
</feature>